<dbReference type="InterPro" id="IPR016154">
    <property type="entry name" value="Heat_shock_Hsp33_C"/>
</dbReference>
<dbReference type="GO" id="GO:0042026">
    <property type="term" value="P:protein refolding"/>
    <property type="evidence" value="ECO:0007669"/>
    <property type="project" value="TreeGrafter"/>
</dbReference>
<dbReference type="PATRIC" id="fig|1255043.3.peg.2708"/>
<dbReference type="PANTHER" id="PTHR30111">
    <property type="entry name" value="33 KDA CHAPERONIN"/>
    <property type="match status" value="1"/>
</dbReference>
<sequence>MFEVFVGAAARTPARALRSDAGQPNPGRPVSDERDTLHRFLLERTAVRGEWVHLDDSWKALLERHDYPPGVRARLGEAYAAVALIAATLKFDGALILQVTGSGPLHMLVVQATGSRALRGLARYRGEVPDGDLSEIFGDDARLVITLDPGAGRERHQGVVELGGGSLSVALDRYFERSEQLPTRVWLAAGPERAAGLLLQGMPAADDTPTRTDSEDWMRATLLADTVSPQELLALPVEKLLLRLFHEERVRLLEGHAMRFACGCSRQKVEEMLRGLGADEVRATLAQEGRVEVTCEFCNARYRLDAVDAEALFASADPQPDVGSTRH</sequence>
<dbReference type="eggNOG" id="COG1281">
    <property type="taxonomic scope" value="Bacteria"/>
</dbReference>
<dbReference type="GO" id="GO:0044183">
    <property type="term" value="F:protein folding chaperone"/>
    <property type="evidence" value="ECO:0007669"/>
    <property type="project" value="TreeGrafter"/>
</dbReference>
<evidence type="ECO:0000256" key="5">
    <source>
        <dbReference type="ARBA" id="ARBA00023284"/>
    </source>
</evidence>
<gene>
    <name evidence="6" type="primary">hslO [H]</name>
    <name evidence="6" type="ordered locus">TVNIR_2682</name>
</gene>
<dbReference type="HOGENOM" id="CLU_054493_0_0_6"/>
<dbReference type="InterPro" id="IPR016153">
    <property type="entry name" value="Heat_shock_Hsp33_N"/>
</dbReference>
<keyword evidence="4" id="KW-0143">Chaperone</keyword>
<dbReference type="InterPro" id="IPR023212">
    <property type="entry name" value="Hsp33_helix_hairpin_bin_dom_sf"/>
</dbReference>
<dbReference type="STRING" id="1255043.TVNIR_2682"/>
<keyword evidence="7" id="KW-1185">Reference proteome</keyword>
<dbReference type="SUPFAM" id="SSF64397">
    <property type="entry name" value="Hsp33 domain"/>
    <property type="match status" value="1"/>
</dbReference>
<evidence type="ECO:0000256" key="2">
    <source>
        <dbReference type="ARBA" id="ARBA00022833"/>
    </source>
</evidence>
<dbReference type="Gene3D" id="1.10.287.480">
    <property type="entry name" value="helix hairpin bin"/>
    <property type="match status" value="1"/>
</dbReference>
<proteinExistence type="predicted"/>
<name>L0DZ48_THIND</name>
<dbReference type="PANTHER" id="PTHR30111:SF1">
    <property type="entry name" value="33 KDA CHAPERONIN"/>
    <property type="match status" value="1"/>
</dbReference>
<organism evidence="6 7">
    <name type="scientific">Thioalkalivibrio nitratireducens (strain DSM 14787 / UNIQEM 213 / ALEN2)</name>
    <dbReference type="NCBI Taxonomy" id="1255043"/>
    <lineage>
        <taxon>Bacteria</taxon>
        <taxon>Pseudomonadati</taxon>
        <taxon>Pseudomonadota</taxon>
        <taxon>Gammaproteobacteria</taxon>
        <taxon>Chromatiales</taxon>
        <taxon>Ectothiorhodospiraceae</taxon>
        <taxon>Thioalkalivibrio</taxon>
    </lineage>
</organism>
<dbReference type="EMBL" id="CP003989">
    <property type="protein sequence ID" value="AGA34323.1"/>
    <property type="molecule type" value="Genomic_DNA"/>
</dbReference>
<accession>L0DZ48</accession>
<dbReference type="Proteomes" id="UP000010809">
    <property type="component" value="Chromosome"/>
</dbReference>
<evidence type="ECO:0000256" key="1">
    <source>
        <dbReference type="ARBA" id="ARBA00022490"/>
    </source>
</evidence>
<reference evidence="6" key="1">
    <citation type="submission" date="2015-12" db="EMBL/GenBank/DDBJ databases">
        <authorList>
            <person name="Tikhonova T.V."/>
            <person name="Pavlov A.R."/>
            <person name="Beletsky A.V."/>
            <person name="Mardanov A.V."/>
            <person name="Sorokin D.Y."/>
            <person name="Ravin N.V."/>
            <person name="Popov V.O."/>
        </authorList>
    </citation>
    <scope>NUCLEOTIDE SEQUENCE</scope>
    <source>
        <strain evidence="6">DSM 14787</strain>
    </source>
</reference>
<dbReference type="Gene3D" id="3.90.1280.10">
    <property type="entry name" value="HSP33 redox switch-like"/>
    <property type="match status" value="1"/>
</dbReference>
<evidence type="ECO:0000256" key="3">
    <source>
        <dbReference type="ARBA" id="ARBA00023157"/>
    </source>
</evidence>
<protein>
    <submittedName>
        <fullName evidence="6">33 kDa chaperonin (Heat shock protein 33) (HSP33)</fullName>
    </submittedName>
</protein>
<dbReference type="InterPro" id="IPR000397">
    <property type="entry name" value="Heat_shock_Hsp33"/>
</dbReference>
<dbReference type="GO" id="GO:0051082">
    <property type="term" value="F:unfolded protein binding"/>
    <property type="evidence" value="ECO:0007669"/>
    <property type="project" value="InterPro"/>
</dbReference>
<keyword evidence="2" id="KW-0862">Zinc</keyword>
<dbReference type="KEGG" id="tni:TVNIR_2682"/>
<evidence type="ECO:0000313" key="7">
    <source>
        <dbReference type="Proteomes" id="UP000010809"/>
    </source>
</evidence>
<keyword evidence="1" id="KW-0963">Cytoplasm</keyword>
<keyword evidence="5" id="KW-0676">Redox-active center</keyword>
<dbReference type="AlphaFoldDB" id="L0DZ48"/>
<dbReference type="Pfam" id="PF01430">
    <property type="entry name" value="HSP33"/>
    <property type="match status" value="1"/>
</dbReference>
<evidence type="ECO:0000256" key="4">
    <source>
        <dbReference type="ARBA" id="ARBA00023186"/>
    </source>
</evidence>
<dbReference type="PIRSF" id="PIRSF005261">
    <property type="entry name" value="Heat_shock_Hsp33"/>
    <property type="match status" value="1"/>
</dbReference>
<keyword evidence="3" id="KW-1015">Disulfide bond</keyword>
<dbReference type="RefSeq" id="WP_015259434.1">
    <property type="nucleotide sequence ID" value="NC_019902.2"/>
</dbReference>
<dbReference type="Gene3D" id="3.55.30.10">
    <property type="entry name" value="Hsp33 domain"/>
    <property type="match status" value="1"/>
</dbReference>
<dbReference type="CDD" id="cd00498">
    <property type="entry name" value="Hsp33"/>
    <property type="match status" value="1"/>
</dbReference>
<dbReference type="GO" id="GO:0005737">
    <property type="term" value="C:cytoplasm"/>
    <property type="evidence" value="ECO:0007669"/>
    <property type="project" value="InterPro"/>
</dbReference>
<dbReference type="SUPFAM" id="SSF118352">
    <property type="entry name" value="HSP33 redox switch-like"/>
    <property type="match status" value="1"/>
</dbReference>
<evidence type="ECO:0000313" key="6">
    <source>
        <dbReference type="EMBL" id="AGA34323.1"/>
    </source>
</evidence>